<dbReference type="InterPro" id="IPR010982">
    <property type="entry name" value="Lambda_DNA-bd_dom_sf"/>
</dbReference>
<accession>A0ABS9U0Q5</accession>
<dbReference type="PANTHER" id="PTHR30146:SF109">
    <property type="entry name" value="HTH-TYPE TRANSCRIPTIONAL REGULATOR GALS"/>
    <property type="match status" value="1"/>
</dbReference>
<dbReference type="SUPFAM" id="SSF47413">
    <property type="entry name" value="lambda repressor-like DNA-binding domains"/>
    <property type="match status" value="1"/>
</dbReference>
<dbReference type="InterPro" id="IPR000843">
    <property type="entry name" value="HTH_LacI"/>
</dbReference>
<keyword evidence="1" id="KW-0805">Transcription regulation</keyword>
<dbReference type="Pfam" id="PF13377">
    <property type="entry name" value="Peripla_BP_3"/>
    <property type="match status" value="1"/>
</dbReference>
<dbReference type="Pfam" id="PF00356">
    <property type="entry name" value="LacI"/>
    <property type="match status" value="1"/>
</dbReference>
<evidence type="ECO:0000313" key="5">
    <source>
        <dbReference type="EMBL" id="MCH6470072.1"/>
    </source>
</evidence>
<feature type="domain" description="HTH lacI-type" evidence="4">
    <location>
        <begin position="11"/>
        <end position="64"/>
    </location>
</feature>
<dbReference type="InterPro" id="IPR028082">
    <property type="entry name" value="Peripla_BP_I"/>
</dbReference>
<evidence type="ECO:0000256" key="1">
    <source>
        <dbReference type="ARBA" id="ARBA00023015"/>
    </source>
</evidence>
<protein>
    <submittedName>
        <fullName evidence="5">Substrate-binding domain-containing protein</fullName>
    </submittedName>
</protein>
<sequence>MDKQTPARRRPSMADVGRLAHVSAQTVSRLYTGGTVSSDSRRRIEAAVKELGYRPNKLPRSLRGARTETIGFLAMGPLNYGNAGILTGISRTARLEDQTLITTQFDLDVDDPATREEIWRALDSFMAIRVDGIIVATPYAGLETVIEHIDGAVPVVSLSERDRREGHSVHADSYGAARLAVHHLVELGHRRILHLAGPGNRNEASNRVKGYYDGLAAAGLDPLPLLHCQEWDADSGAACAAVADTSTFSAVFAANDEIALGFMSEMSRRGVVAPRDYSIVGVDDMPEARYFSPPLTSAELDFEKMGERALHLLLDQIRGTTTTPRGVVTSSLSVRASTAPHPNGQREDRQQ</sequence>
<evidence type="ECO:0000259" key="4">
    <source>
        <dbReference type="PROSITE" id="PS50932"/>
    </source>
</evidence>
<proteinExistence type="predicted"/>
<keyword evidence="6" id="KW-1185">Reference proteome</keyword>
<dbReference type="Gene3D" id="1.10.260.40">
    <property type="entry name" value="lambda repressor-like DNA-binding domains"/>
    <property type="match status" value="1"/>
</dbReference>
<evidence type="ECO:0000256" key="2">
    <source>
        <dbReference type="ARBA" id="ARBA00023125"/>
    </source>
</evidence>
<dbReference type="RefSeq" id="WP_241053573.1">
    <property type="nucleotide sequence ID" value="NZ_JAKZBV010000001.1"/>
</dbReference>
<dbReference type="CDD" id="cd01392">
    <property type="entry name" value="HTH_LacI"/>
    <property type="match status" value="1"/>
</dbReference>
<gene>
    <name evidence="5" type="ORF">L0M17_08790</name>
</gene>
<dbReference type="InterPro" id="IPR046335">
    <property type="entry name" value="LacI/GalR-like_sensor"/>
</dbReference>
<keyword evidence="2" id="KW-0238">DNA-binding</keyword>
<dbReference type="PANTHER" id="PTHR30146">
    <property type="entry name" value="LACI-RELATED TRANSCRIPTIONAL REPRESSOR"/>
    <property type="match status" value="1"/>
</dbReference>
<dbReference type="PROSITE" id="PS50932">
    <property type="entry name" value="HTH_LACI_2"/>
    <property type="match status" value="1"/>
</dbReference>
<evidence type="ECO:0000313" key="6">
    <source>
        <dbReference type="Proteomes" id="UP001202922"/>
    </source>
</evidence>
<evidence type="ECO:0000256" key="3">
    <source>
        <dbReference type="ARBA" id="ARBA00023163"/>
    </source>
</evidence>
<organism evidence="5 6">
    <name type="scientific">Sinomonas terrae</name>
    <dbReference type="NCBI Taxonomy" id="2908838"/>
    <lineage>
        <taxon>Bacteria</taxon>
        <taxon>Bacillati</taxon>
        <taxon>Actinomycetota</taxon>
        <taxon>Actinomycetes</taxon>
        <taxon>Micrococcales</taxon>
        <taxon>Micrococcaceae</taxon>
        <taxon>Sinomonas</taxon>
    </lineage>
</organism>
<dbReference type="SUPFAM" id="SSF53822">
    <property type="entry name" value="Periplasmic binding protein-like I"/>
    <property type="match status" value="1"/>
</dbReference>
<keyword evidence="3" id="KW-0804">Transcription</keyword>
<dbReference type="EMBL" id="JAKZBV010000001">
    <property type="protein sequence ID" value="MCH6470072.1"/>
    <property type="molecule type" value="Genomic_DNA"/>
</dbReference>
<reference evidence="5 6" key="1">
    <citation type="submission" date="2022-03" db="EMBL/GenBank/DDBJ databases">
        <title>Sinomonas sp. isolated from a soil.</title>
        <authorList>
            <person name="Han J."/>
            <person name="Kim D.-U."/>
        </authorList>
    </citation>
    <scope>NUCLEOTIDE SEQUENCE [LARGE SCALE GENOMIC DNA]</scope>
    <source>
        <strain evidence="5 6">5-5</strain>
    </source>
</reference>
<dbReference type="CDD" id="cd01574">
    <property type="entry name" value="PBP1_LacI"/>
    <property type="match status" value="1"/>
</dbReference>
<name>A0ABS9U0Q5_9MICC</name>
<dbReference type="SMART" id="SM00354">
    <property type="entry name" value="HTH_LACI"/>
    <property type="match status" value="1"/>
</dbReference>
<dbReference type="Proteomes" id="UP001202922">
    <property type="component" value="Unassembled WGS sequence"/>
</dbReference>
<dbReference type="Gene3D" id="3.40.50.2300">
    <property type="match status" value="2"/>
</dbReference>
<comment type="caution">
    <text evidence="5">The sequence shown here is derived from an EMBL/GenBank/DDBJ whole genome shotgun (WGS) entry which is preliminary data.</text>
</comment>